<feature type="transmembrane region" description="Helical" evidence="1">
    <location>
        <begin position="48"/>
        <end position="66"/>
    </location>
</feature>
<accession>A0ABS3Z3G5</accession>
<feature type="transmembrane region" description="Helical" evidence="1">
    <location>
        <begin position="144"/>
        <end position="165"/>
    </location>
</feature>
<dbReference type="InterPro" id="IPR036890">
    <property type="entry name" value="HATPase_C_sf"/>
</dbReference>
<dbReference type="Gene3D" id="3.30.565.10">
    <property type="entry name" value="Histidine kinase-like ATPase, C-terminal domain"/>
    <property type="match status" value="1"/>
</dbReference>
<comment type="caution">
    <text evidence="3">The sequence shown here is derived from an EMBL/GenBank/DDBJ whole genome shotgun (WGS) entry which is preliminary data.</text>
</comment>
<feature type="transmembrane region" description="Helical" evidence="1">
    <location>
        <begin position="12"/>
        <end position="36"/>
    </location>
</feature>
<dbReference type="RefSeq" id="WP_209143536.1">
    <property type="nucleotide sequence ID" value="NZ_JAGHKO010000014.1"/>
</dbReference>
<keyword evidence="1" id="KW-0812">Transmembrane</keyword>
<evidence type="ECO:0000313" key="3">
    <source>
        <dbReference type="EMBL" id="MBO9204708.1"/>
    </source>
</evidence>
<reference evidence="3 4" key="1">
    <citation type="submission" date="2021-03" db="EMBL/GenBank/DDBJ databases">
        <title>Assistant Professor.</title>
        <authorList>
            <person name="Huq M.A."/>
        </authorList>
    </citation>
    <scope>NUCLEOTIDE SEQUENCE [LARGE SCALE GENOMIC DNA]</scope>
    <source>
        <strain evidence="3 4">MAH-29</strain>
    </source>
</reference>
<dbReference type="GO" id="GO:0016301">
    <property type="term" value="F:kinase activity"/>
    <property type="evidence" value="ECO:0007669"/>
    <property type="project" value="UniProtKB-KW"/>
</dbReference>
<proteinExistence type="predicted"/>
<evidence type="ECO:0000313" key="4">
    <source>
        <dbReference type="Proteomes" id="UP000677244"/>
    </source>
</evidence>
<keyword evidence="3" id="KW-0418">Kinase</keyword>
<name>A0ABS3Z3G5_9BACT</name>
<protein>
    <submittedName>
        <fullName evidence="3">Histidine kinase</fullName>
    </submittedName>
</protein>
<dbReference type="PANTHER" id="PTHR34220:SF7">
    <property type="entry name" value="SENSOR HISTIDINE KINASE YPDA"/>
    <property type="match status" value="1"/>
</dbReference>
<keyword evidence="1" id="KW-0472">Membrane</keyword>
<dbReference type="InterPro" id="IPR010559">
    <property type="entry name" value="Sig_transdc_His_kin_internal"/>
</dbReference>
<dbReference type="InterPro" id="IPR050640">
    <property type="entry name" value="Bact_2-comp_sensor_kinase"/>
</dbReference>
<dbReference type="SUPFAM" id="SSF55874">
    <property type="entry name" value="ATPase domain of HSP90 chaperone/DNA topoisomerase II/histidine kinase"/>
    <property type="match status" value="1"/>
</dbReference>
<dbReference type="Proteomes" id="UP000677244">
    <property type="component" value="Unassembled WGS sequence"/>
</dbReference>
<organism evidence="3 4">
    <name type="scientific">Niastella soli</name>
    <dbReference type="NCBI Taxonomy" id="2821487"/>
    <lineage>
        <taxon>Bacteria</taxon>
        <taxon>Pseudomonadati</taxon>
        <taxon>Bacteroidota</taxon>
        <taxon>Chitinophagia</taxon>
        <taxon>Chitinophagales</taxon>
        <taxon>Chitinophagaceae</taxon>
        <taxon>Niastella</taxon>
    </lineage>
</organism>
<sequence>MTPPLFSRRPLPVLLAHWVTWILLYALTYLPVLLNASKINWTVFAHDYLVMSSINFILFYLVAFFLIDRIGIQKLRWLWLSIICLGLVVLFTYGKFWLTNYWTEQALQNTSQLPAFFRQRWLKETQSPLGLFSYRFRIYFQTNFYYTFSIVIVAIAYRSALAWYLQEKNRRELENQKLRAELSYLQMQVNPHFLFNALNNIYSLSVIENSKLTGGSILKLSDLLRYMLYEKADEHNKVPLEKEIRHINSYIDLEKMRHFERIYFNFSIEGEIRNKQIAPLLLFPLVENAFKHGVLNDPGNPVTLRLNVTDQQLHFCLENFKNNHLKDKVGGIGVPNVKKRLSLIYGNQFTFSETQNGETYKVKIQLPL</sequence>
<keyword evidence="1" id="KW-1133">Transmembrane helix</keyword>
<keyword evidence="4" id="KW-1185">Reference proteome</keyword>
<evidence type="ECO:0000259" key="2">
    <source>
        <dbReference type="Pfam" id="PF06580"/>
    </source>
</evidence>
<dbReference type="EMBL" id="JAGHKO010000014">
    <property type="protein sequence ID" value="MBO9204708.1"/>
    <property type="molecule type" value="Genomic_DNA"/>
</dbReference>
<feature type="domain" description="Signal transduction histidine kinase internal region" evidence="2">
    <location>
        <begin position="180"/>
        <end position="261"/>
    </location>
</feature>
<dbReference type="Pfam" id="PF06580">
    <property type="entry name" value="His_kinase"/>
    <property type="match status" value="1"/>
</dbReference>
<gene>
    <name evidence="3" type="ORF">J7I42_30750</name>
</gene>
<keyword evidence="3" id="KW-0808">Transferase</keyword>
<dbReference type="PANTHER" id="PTHR34220">
    <property type="entry name" value="SENSOR HISTIDINE KINASE YPDA"/>
    <property type="match status" value="1"/>
</dbReference>
<feature type="transmembrane region" description="Helical" evidence="1">
    <location>
        <begin position="78"/>
        <end position="98"/>
    </location>
</feature>
<evidence type="ECO:0000256" key="1">
    <source>
        <dbReference type="SAM" id="Phobius"/>
    </source>
</evidence>